<evidence type="ECO:0000313" key="9">
    <source>
        <dbReference type="EMBL" id="EGR30140.1"/>
    </source>
</evidence>
<evidence type="ECO:0000256" key="7">
    <source>
        <dbReference type="SAM" id="Coils"/>
    </source>
</evidence>
<feature type="domain" description="CFAP91" evidence="8">
    <location>
        <begin position="1"/>
        <end position="74"/>
    </location>
</feature>
<accession>G0QXB7</accession>
<dbReference type="InParanoid" id="G0QXB7"/>
<proteinExistence type="inferred from homology"/>
<feature type="coiled-coil region" evidence="7">
    <location>
        <begin position="141"/>
        <end position="168"/>
    </location>
</feature>
<dbReference type="Pfam" id="PF14738">
    <property type="entry name" value="CFAP91"/>
    <property type="match status" value="1"/>
</dbReference>
<evidence type="ECO:0000259" key="8">
    <source>
        <dbReference type="Pfam" id="PF14738"/>
    </source>
</evidence>
<dbReference type="OrthoDB" id="567787at2759"/>
<keyword evidence="7" id="KW-0175">Coiled coil</keyword>
<dbReference type="STRING" id="857967.G0QXB7"/>
<evidence type="ECO:0000256" key="4">
    <source>
        <dbReference type="ARBA" id="ARBA00023273"/>
    </source>
</evidence>
<dbReference type="FunCoup" id="G0QXB7">
    <property type="interactions" value="5"/>
</dbReference>
<sequence length="514" mass="60895">MEEQELREWSKKENEIKKFQNEKLYLLQQALIEREKEVEDKNQERIEEIRQKKTENKNRQIAKIQRKKIKIDRKMTKSRKNQGTDTQKRNIIEDYADFASRVYAGITREGLSLDKIANKYEVQPLALGNYVLLDQLHSLIKKSEFDTNVNLKQEMKEIQKKYTRLENYHRGELAKAQAEIDGFFQKNNNKVTQERDKYSFKNFKNKVRPSTPTWKYDIDFNLMASQYREIQDYRGKFEKDKNGNPVITINGIAGVKTPVQIMQESDKKETAVLILQRLLRGRSMQNIMYEGKKKRTALIEELLTVALIHDLEEDKAEEILIQNHEQKLKNAALESIQGEIIAETIDQLSKELLRIKQEKKIQQMVEIAEKDRRIREIEEAGKRQAEEILRNREDVLHYQLIRVHQGTVDSYLDQIMQDSLDQTSTRQAIIMANLRKKQFNLPLENFERTYNNNQTIIKDLVHSFLIPNIQRSKLKNKFNQKKKIQRSCQKSLQKTITQASSKLKQIQEEENQQL</sequence>
<dbReference type="PANTHER" id="PTHR22455">
    <property type="entry name" value="CILIA- AND FLAGELLA-ASSOCIATED PROTEIN 91"/>
    <property type="match status" value="1"/>
</dbReference>
<evidence type="ECO:0000256" key="1">
    <source>
        <dbReference type="ARBA" id="ARBA00004430"/>
    </source>
</evidence>
<comment type="subcellular location">
    <subcellularLocation>
        <location evidence="1">Cytoplasm</location>
        <location evidence="1">Cytoskeleton</location>
        <location evidence="1">Cilium axoneme</location>
    </subcellularLocation>
</comment>
<dbReference type="OMA" id="HRIINSE"/>
<evidence type="ECO:0000313" key="10">
    <source>
        <dbReference type="Proteomes" id="UP000008983"/>
    </source>
</evidence>
<comment type="similarity">
    <text evidence="5">Belongs to the CFAP91 family.</text>
</comment>
<dbReference type="GeneID" id="14906255"/>
<keyword evidence="4" id="KW-0966">Cell projection</keyword>
<dbReference type="PANTHER" id="PTHR22455:SF10">
    <property type="entry name" value="CILIA- AND FLAGELLA-ASSOCIATED PROTEIN 91"/>
    <property type="match status" value="1"/>
</dbReference>
<dbReference type="InterPro" id="IPR032840">
    <property type="entry name" value="CFAP91_dom"/>
</dbReference>
<dbReference type="EMBL" id="GL984052">
    <property type="protein sequence ID" value="EGR30140.1"/>
    <property type="molecule type" value="Genomic_DNA"/>
</dbReference>
<dbReference type="GO" id="GO:0005930">
    <property type="term" value="C:axoneme"/>
    <property type="evidence" value="ECO:0007669"/>
    <property type="project" value="UniProtKB-SubCell"/>
</dbReference>
<dbReference type="AlphaFoldDB" id="G0QXB7"/>
<keyword evidence="2" id="KW-0963">Cytoplasm</keyword>
<dbReference type="RefSeq" id="XP_004031376.1">
    <property type="nucleotide sequence ID" value="XM_004031328.1"/>
</dbReference>
<reference evidence="9 10" key="1">
    <citation type="submission" date="2011-07" db="EMBL/GenBank/DDBJ databases">
        <authorList>
            <person name="Coyne R."/>
            <person name="Brami D."/>
            <person name="Johnson J."/>
            <person name="Hostetler J."/>
            <person name="Hannick L."/>
            <person name="Clark T."/>
            <person name="Cassidy-Hanley D."/>
            <person name="Inman J."/>
        </authorList>
    </citation>
    <scope>NUCLEOTIDE SEQUENCE [LARGE SCALE GENOMIC DNA]</scope>
    <source>
        <strain evidence="9 10">G5</strain>
    </source>
</reference>
<evidence type="ECO:0000256" key="5">
    <source>
        <dbReference type="ARBA" id="ARBA00029468"/>
    </source>
</evidence>
<evidence type="ECO:0000256" key="6">
    <source>
        <dbReference type="ARBA" id="ARBA00029555"/>
    </source>
</evidence>
<name>G0QXB7_ICHMU</name>
<evidence type="ECO:0000256" key="3">
    <source>
        <dbReference type="ARBA" id="ARBA00023212"/>
    </source>
</evidence>
<evidence type="ECO:0000256" key="2">
    <source>
        <dbReference type="ARBA" id="ARBA00022490"/>
    </source>
</evidence>
<keyword evidence="10" id="KW-1185">Reference proteome</keyword>
<protein>
    <recommendedName>
        <fullName evidence="6">Cilia- and flagella-associated protein 91</fullName>
    </recommendedName>
</protein>
<dbReference type="eggNOG" id="ENOG502QRFI">
    <property type="taxonomic scope" value="Eukaryota"/>
</dbReference>
<gene>
    <name evidence="9" type="ORF">IMG5_140550</name>
</gene>
<keyword evidence="3" id="KW-0206">Cytoskeleton</keyword>
<organism evidence="9 10">
    <name type="scientific">Ichthyophthirius multifiliis</name>
    <name type="common">White spot disease agent</name>
    <name type="synonym">Ich</name>
    <dbReference type="NCBI Taxonomy" id="5932"/>
    <lineage>
        <taxon>Eukaryota</taxon>
        <taxon>Sar</taxon>
        <taxon>Alveolata</taxon>
        <taxon>Ciliophora</taxon>
        <taxon>Intramacronucleata</taxon>
        <taxon>Oligohymenophorea</taxon>
        <taxon>Hymenostomatida</taxon>
        <taxon>Ophryoglenina</taxon>
        <taxon>Ichthyophthirius</taxon>
    </lineage>
</organism>
<dbReference type="InterPro" id="IPR026720">
    <property type="entry name" value="CFAP91"/>
</dbReference>
<dbReference type="Proteomes" id="UP000008983">
    <property type="component" value="Unassembled WGS sequence"/>
</dbReference>